<dbReference type="Gene3D" id="3.40.630.190">
    <property type="entry name" value="LCP protein"/>
    <property type="match status" value="1"/>
</dbReference>
<comment type="similarity">
    <text evidence="1">Belongs to the LytR/CpsA/Psr (LCP) family.</text>
</comment>
<gene>
    <name evidence="4" type="ORF">SAMN02746064_02227</name>
</gene>
<dbReference type="InterPro" id="IPR050922">
    <property type="entry name" value="LytR/CpsA/Psr_CW_biosynth"/>
</dbReference>
<dbReference type="RefSeq" id="WP_073272217.1">
    <property type="nucleotide sequence ID" value="NZ_FQTU01000025.1"/>
</dbReference>
<evidence type="ECO:0000313" key="4">
    <source>
        <dbReference type="EMBL" id="SHF25328.1"/>
    </source>
</evidence>
<dbReference type="EMBL" id="FQTU01000025">
    <property type="protein sequence ID" value="SHF25328.1"/>
    <property type="molecule type" value="Genomic_DNA"/>
</dbReference>
<evidence type="ECO:0000259" key="3">
    <source>
        <dbReference type="Pfam" id="PF03816"/>
    </source>
</evidence>
<feature type="domain" description="Cell envelope-related transcriptional attenuator" evidence="3">
    <location>
        <begin position="91"/>
        <end position="255"/>
    </location>
</feature>
<feature type="compositionally biased region" description="Acidic residues" evidence="2">
    <location>
        <begin position="460"/>
        <end position="474"/>
    </location>
</feature>
<dbReference type="Pfam" id="PF03816">
    <property type="entry name" value="LytR_cpsA_psr"/>
    <property type="match status" value="1"/>
</dbReference>
<evidence type="ECO:0000313" key="5">
    <source>
        <dbReference type="Proteomes" id="UP000184251"/>
    </source>
</evidence>
<evidence type="ECO:0000256" key="1">
    <source>
        <dbReference type="ARBA" id="ARBA00006068"/>
    </source>
</evidence>
<dbReference type="NCBIfam" id="TIGR00350">
    <property type="entry name" value="lytR_cpsA_psr"/>
    <property type="match status" value="1"/>
</dbReference>
<sequence length="474" mass="53106">MNINKKPKLKIKNKKRFFLVTGIIATVLILTAVAVKFYYDINRPENVFKNSEELSEKDAYAQFDGKKINILFYGLDKNEYRDTVAGYQQYRADTIMVATIDLETKSIEILSVPRDTYVDIYNINNMDKINASFAHGQQRSSDYRGDEIKAGTDYLKRTVSELLGGIPIHFYIGITDMDVVNDIVDEIGGVEIDVLHTLYADKGKDRSKVRIEEGLQVLNGKDLQYYARYRAYPEGDIERVASQQHIIKAVFDNMKKTNSLLKMPRIYEMVSEKLATDLSFKQISALALIAMGIDRQDLNTHTFPGYFGTLNRVSYWVVNERERVDIIKELYGIDAELREQQATSDRLISLSASVGKRSLKVGGTTSVNITGRTADGQTKTFSVRSTSYSISNDAVLQLNADGTIVAKGSGDATITFKVQGVSTSVSLSVAKTKVEEPPVEQPPVDEPVNEEPVEEKPSEEPVEEEPVADESENQ</sequence>
<dbReference type="InterPro" id="IPR004474">
    <property type="entry name" value="LytR_CpsA_psr"/>
</dbReference>
<dbReference type="OrthoDB" id="305468at2"/>
<proteinExistence type="inferred from homology"/>
<dbReference type="PANTHER" id="PTHR33392:SF6">
    <property type="entry name" value="POLYISOPRENYL-TEICHOIC ACID--PEPTIDOGLYCAN TEICHOIC ACID TRANSFERASE TAGU"/>
    <property type="match status" value="1"/>
</dbReference>
<reference evidence="4 5" key="1">
    <citation type="submission" date="2016-11" db="EMBL/GenBank/DDBJ databases">
        <authorList>
            <person name="Jaros S."/>
            <person name="Januszkiewicz K."/>
            <person name="Wedrychowicz H."/>
        </authorList>
    </citation>
    <scope>NUCLEOTIDE SEQUENCE [LARGE SCALE GENOMIC DNA]</scope>
    <source>
        <strain evidence="4 5">DSM 14828</strain>
    </source>
</reference>
<name>A0A1M5A4Y8_9FIRM</name>
<dbReference type="PANTHER" id="PTHR33392">
    <property type="entry name" value="POLYISOPRENYL-TEICHOIC ACID--PEPTIDOGLYCAN TEICHOIC ACID TRANSFERASE TAGU"/>
    <property type="match status" value="1"/>
</dbReference>
<evidence type="ECO:0000256" key="2">
    <source>
        <dbReference type="SAM" id="MobiDB-lite"/>
    </source>
</evidence>
<protein>
    <submittedName>
        <fullName evidence="4">Transcriptional attenuator, LytR family</fullName>
    </submittedName>
</protein>
<dbReference type="STRING" id="1120975.SAMN02746064_02227"/>
<dbReference type="Proteomes" id="UP000184251">
    <property type="component" value="Unassembled WGS sequence"/>
</dbReference>
<dbReference type="Gene3D" id="2.60.40.1080">
    <property type="match status" value="1"/>
</dbReference>
<feature type="region of interest" description="Disordered" evidence="2">
    <location>
        <begin position="430"/>
        <end position="474"/>
    </location>
</feature>
<keyword evidence="5" id="KW-1185">Reference proteome</keyword>
<accession>A0A1M5A4Y8</accession>
<organism evidence="4 5">
    <name type="scientific">Alkalibacter saccharofermentans DSM 14828</name>
    <dbReference type="NCBI Taxonomy" id="1120975"/>
    <lineage>
        <taxon>Bacteria</taxon>
        <taxon>Bacillati</taxon>
        <taxon>Bacillota</taxon>
        <taxon>Clostridia</taxon>
        <taxon>Eubacteriales</taxon>
        <taxon>Eubacteriaceae</taxon>
        <taxon>Alkalibacter</taxon>
    </lineage>
</organism>
<dbReference type="AlphaFoldDB" id="A0A1M5A4Y8"/>